<accession>A0A9W9Z5K6</accession>
<dbReference type="GO" id="GO:0051015">
    <property type="term" value="F:actin filament binding"/>
    <property type="evidence" value="ECO:0007669"/>
    <property type="project" value="InterPro"/>
</dbReference>
<sequence>MNVRGLTVLADLAQLKQNALPRWCSCKPLTTIRSFPDLAREEHDLYPLEPNLHGVFFSGDSYVIKYSFTAHWRRQMIIYFWQGARSSIDERAASAMLADQMDKNLGGIATQVRVVQNKETRTLFENVSRAFHYS</sequence>
<organism evidence="3 4">
    <name type="scientific">Desmophyllum pertusum</name>
    <dbReference type="NCBI Taxonomy" id="174260"/>
    <lineage>
        <taxon>Eukaryota</taxon>
        <taxon>Metazoa</taxon>
        <taxon>Cnidaria</taxon>
        <taxon>Anthozoa</taxon>
        <taxon>Hexacorallia</taxon>
        <taxon>Scleractinia</taxon>
        <taxon>Caryophylliina</taxon>
        <taxon>Caryophylliidae</taxon>
        <taxon>Desmophyllum</taxon>
    </lineage>
</organism>
<dbReference type="InterPro" id="IPR007122">
    <property type="entry name" value="Villin/Gelsolin"/>
</dbReference>
<dbReference type="Proteomes" id="UP001163046">
    <property type="component" value="Unassembled WGS sequence"/>
</dbReference>
<evidence type="ECO:0000313" key="4">
    <source>
        <dbReference type="Proteomes" id="UP001163046"/>
    </source>
</evidence>
<dbReference type="GO" id="GO:0005737">
    <property type="term" value="C:cytoplasm"/>
    <property type="evidence" value="ECO:0007669"/>
    <property type="project" value="TreeGrafter"/>
</dbReference>
<dbReference type="GO" id="GO:0008154">
    <property type="term" value="P:actin polymerization or depolymerization"/>
    <property type="evidence" value="ECO:0007669"/>
    <property type="project" value="TreeGrafter"/>
</dbReference>
<name>A0A9W9Z5K6_9CNID</name>
<dbReference type="GO" id="GO:0051016">
    <property type="term" value="P:barbed-end actin filament capping"/>
    <property type="evidence" value="ECO:0007669"/>
    <property type="project" value="TreeGrafter"/>
</dbReference>
<protein>
    <recommendedName>
        <fullName evidence="2">Gelsolin-like domain-containing protein</fullName>
    </recommendedName>
</protein>
<dbReference type="EMBL" id="MU826596">
    <property type="protein sequence ID" value="KAJ7375648.1"/>
    <property type="molecule type" value="Genomic_DNA"/>
</dbReference>
<dbReference type="InterPro" id="IPR029006">
    <property type="entry name" value="ADF-H/Gelsolin-like_dom_sf"/>
</dbReference>
<dbReference type="SUPFAM" id="SSF55753">
    <property type="entry name" value="Actin depolymerizing proteins"/>
    <property type="match status" value="1"/>
</dbReference>
<dbReference type="GO" id="GO:0005546">
    <property type="term" value="F:phosphatidylinositol-4,5-bisphosphate binding"/>
    <property type="evidence" value="ECO:0007669"/>
    <property type="project" value="TreeGrafter"/>
</dbReference>
<dbReference type="PRINTS" id="PR00597">
    <property type="entry name" value="GELSOLIN"/>
</dbReference>
<dbReference type="Gene3D" id="3.40.20.10">
    <property type="entry name" value="Severin"/>
    <property type="match status" value="1"/>
</dbReference>
<reference evidence="3" key="1">
    <citation type="submission" date="2023-01" db="EMBL/GenBank/DDBJ databases">
        <title>Genome assembly of the deep-sea coral Lophelia pertusa.</title>
        <authorList>
            <person name="Herrera S."/>
            <person name="Cordes E."/>
        </authorList>
    </citation>
    <scope>NUCLEOTIDE SEQUENCE</scope>
    <source>
        <strain evidence="3">USNM1676648</strain>
        <tissue evidence="3">Polyp</tissue>
    </source>
</reference>
<keyword evidence="4" id="KW-1185">Reference proteome</keyword>
<dbReference type="Pfam" id="PF00626">
    <property type="entry name" value="Gelsolin"/>
    <property type="match status" value="1"/>
</dbReference>
<gene>
    <name evidence="3" type="ORF">OS493_039843</name>
</gene>
<dbReference type="InterPro" id="IPR007123">
    <property type="entry name" value="Gelsolin-like_dom"/>
</dbReference>
<keyword evidence="1" id="KW-0677">Repeat</keyword>
<evidence type="ECO:0000256" key="1">
    <source>
        <dbReference type="ARBA" id="ARBA00022737"/>
    </source>
</evidence>
<proteinExistence type="predicted"/>
<dbReference type="PANTHER" id="PTHR11977:SF123">
    <property type="entry name" value="GELSOLIN"/>
    <property type="match status" value="1"/>
</dbReference>
<dbReference type="SMART" id="SM00262">
    <property type="entry name" value="GEL"/>
    <property type="match status" value="1"/>
</dbReference>
<dbReference type="GO" id="GO:0015629">
    <property type="term" value="C:actin cytoskeleton"/>
    <property type="evidence" value="ECO:0007669"/>
    <property type="project" value="TreeGrafter"/>
</dbReference>
<comment type="caution">
    <text evidence="3">The sequence shown here is derived from an EMBL/GenBank/DDBJ whole genome shotgun (WGS) entry which is preliminary data.</text>
</comment>
<dbReference type="OrthoDB" id="6375767at2759"/>
<feature type="domain" description="Gelsolin-like" evidence="2">
    <location>
        <begin position="53"/>
        <end position="122"/>
    </location>
</feature>
<evidence type="ECO:0000313" key="3">
    <source>
        <dbReference type="EMBL" id="KAJ7375648.1"/>
    </source>
</evidence>
<dbReference type="PANTHER" id="PTHR11977">
    <property type="entry name" value="VILLIN"/>
    <property type="match status" value="1"/>
</dbReference>
<evidence type="ECO:0000259" key="2">
    <source>
        <dbReference type="Pfam" id="PF00626"/>
    </source>
</evidence>
<dbReference type="GO" id="GO:0051014">
    <property type="term" value="P:actin filament severing"/>
    <property type="evidence" value="ECO:0007669"/>
    <property type="project" value="TreeGrafter"/>
</dbReference>
<dbReference type="AlphaFoldDB" id="A0A9W9Z5K6"/>